<evidence type="ECO:0000313" key="11">
    <source>
        <dbReference type="EMBL" id="KPL72763.1"/>
    </source>
</evidence>
<feature type="active site" description="Proton acceptor" evidence="8">
    <location>
        <position position="13"/>
    </location>
</feature>
<keyword evidence="7 8" id="KW-0342">GTP-binding</keyword>
<dbReference type="GO" id="GO:0000287">
    <property type="term" value="F:magnesium ion binding"/>
    <property type="evidence" value="ECO:0007669"/>
    <property type="project" value="UniProtKB-UniRule"/>
</dbReference>
<feature type="binding site" evidence="8">
    <location>
        <position position="144"/>
    </location>
    <ligand>
        <name>IMP</name>
        <dbReference type="ChEBI" id="CHEBI:58053"/>
        <note>ligand shared between dimeric partners</note>
    </ligand>
</feature>
<dbReference type="AlphaFoldDB" id="A0A0P6X0K0"/>
<dbReference type="GO" id="GO:0005737">
    <property type="term" value="C:cytoplasm"/>
    <property type="evidence" value="ECO:0007669"/>
    <property type="project" value="UniProtKB-SubCell"/>
</dbReference>
<evidence type="ECO:0000256" key="7">
    <source>
        <dbReference type="ARBA" id="ARBA00023134"/>
    </source>
</evidence>
<dbReference type="GO" id="GO:0004019">
    <property type="term" value="F:adenylosuccinate synthase activity"/>
    <property type="evidence" value="ECO:0007669"/>
    <property type="project" value="UniProtKB-UniRule"/>
</dbReference>
<comment type="similarity">
    <text evidence="8 10">Belongs to the adenylosuccinate synthetase family.</text>
</comment>
<dbReference type="SUPFAM" id="SSF52540">
    <property type="entry name" value="P-loop containing nucleoside triphosphate hydrolases"/>
    <property type="match status" value="1"/>
</dbReference>
<dbReference type="InterPro" id="IPR042109">
    <property type="entry name" value="Adenylosuccinate_synth_dom1"/>
</dbReference>
<keyword evidence="12" id="KW-1185">Reference proteome</keyword>
<comment type="subcellular location">
    <subcellularLocation>
        <location evidence="8">Cytoplasm</location>
    </subcellularLocation>
</comment>
<comment type="caution">
    <text evidence="11">The sequence shown here is derived from an EMBL/GenBank/DDBJ whole genome shotgun (WGS) entry which is preliminary data.</text>
</comment>
<dbReference type="InterPro" id="IPR027417">
    <property type="entry name" value="P-loop_NTPase"/>
</dbReference>
<keyword evidence="3 8" id="KW-0479">Metal-binding</keyword>
<feature type="binding site" evidence="8">
    <location>
        <begin position="12"/>
        <end position="18"/>
    </location>
    <ligand>
        <name>GTP</name>
        <dbReference type="ChEBI" id="CHEBI:37565"/>
    </ligand>
</feature>
<organism evidence="11 12">
    <name type="scientific">Leptolinea tardivitalis</name>
    <dbReference type="NCBI Taxonomy" id="229920"/>
    <lineage>
        <taxon>Bacteria</taxon>
        <taxon>Bacillati</taxon>
        <taxon>Chloroflexota</taxon>
        <taxon>Anaerolineae</taxon>
        <taxon>Anaerolineales</taxon>
        <taxon>Anaerolineaceae</taxon>
        <taxon>Leptolinea</taxon>
    </lineage>
</organism>
<dbReference type="InterPro" id="IPR042111">
    <property type="entry name" value="Adenylosuccinate_synth_dom3"/>
</dbReference>
<dbReference type="CDD" id="cd03108">
    <property type="entry name" value="AdSS"/>
    <property type="match status" value="1"/>
</dbReference>
<evidence type="ECO:0000256" key="1">
    <source>
        <dbReference type="ARBA" id="ARBA00011738"/>
    </source>
</evidence>
<comment type="function">
    <text evidence="8">Plays an important role in the de novo pathway of purine nucleotide biosynthesis. Catalyzes the first committed step in the biosynthesis of AMP from IMP.</text>
</comment>
<feature type="binding site" description="in other chain" evidence="8">
    <location>
        <begin position="13"/>
        <end position="16"/>
    </location>
    <ligand>
        <name>IMP</name>
        <dbReference type="ChEBI" id="CHEBI:58053"/>
        <note>ligand shared between dimeric partners</note>
    </ligand>
</feature>
<comment type="catalytic activity">
    <reaction evidence="8 10">
        <text>IMP + L-aspartate + GTP = N(6)-(1,2-dicarboxyethyl)-AMP + GDP + phosphate + 2 H(+)</text>
        <dbReference type="Rhea" id="RHEA:15753"/>
        <dbReference type="ChEBI" id="CHEBI:15378"/>
        <dbReference type="ChEBI" id="CHEBI:29991"/>
        <dbReference type="ChEBI" id="CHEBI:37565"/>
        <dbReference type="ChEBI" id="CHEBI:43474"/>
        <dbReference type="ChEBI" id="CHEBI:57567"/>
        <dbReference type="ChEBI" id="CHEBI:58053"/>
        <dbReference type="ChEBI" id="CHEBI:58189"/>
        <dbReference type="EC" id="6.3.4.4"/>
    </reaction>
</comment>
<dbReference type="PROSITE" id="PS01266">
    <property type="entry name" value="ADENYLOSUCCIN_SYN_1"/>
    <property type="match status" value="1"/>
</dbReference>
<dbReference type="PANTHER" id="PTHR11846">
    <property type="entry name" value="ADENYLOSUCCINATE SYNTHETASE"/>
    <property type="match status" value="1"/>
</dbReference>
<proteinExistence type="inferred from homology"/>
<gene>
    <name evidence="8" type="primary">purA</name>
    <name evidence="11" type="ORF">ADM99_06715</name>
</gene>
<keyword evidence="4 8" id="KW-0547">Nucleotide-binding</keyword>
<dbReference type="STRING" id="229920.ADM99_06715"/>
<dbReference type="Gene3D" id="1.10.300.10">
    <property type="entry name" value="Adenylosuccinate Synthetase, subunit A, domain 2"/>
    <property type="match status" value="1"/>
</dbReference>
<comment type="pathway">
    <text evidence="8 10">Purine metabolism; AMP biosynthesis via de novo pathway; AMP from IMP: step 1/2.</text>
</comment>
<dbReference type="PATRIC" id="fig|229920.5.peg.1313"/>
<dbReference type="Gene3D" id="3.90.170.10">
    <property type="entry name" value="Adenylosuccinate Synthetase, subunit A, domain 3"/>
    <property type="match status" value="1"/>
</dbReference>
<dbReference type="FunFam" id="3.90.170.10:FF:000001">
    <property type="entry name" value="Adenylosuccinate synthetase"/>
    <property type="match status" value="1"/>
</dbReference>
<keyword evidence="2 8" id="KW-0436">Ligase</keyword>
<evidence type="ECO:0000256" key="5">
    <source>
        <dbReference type="ARBA" id="ARBA00022755"/>
    </source>
</evidence>
<feature type="binding site" description="in other chain" evidence="8">
    <location>
        <position position="130"/>
    </location>
    <ligand>
        <name>IMP</name>
        <dbReference type="ChEBI" id="CHEBI:58053"/>
        <note>ligand shared between dimeric partners</note>
    </ligand>
</feature>
<dbReference type="NCBIfam" id="TIGR00184">
    <property type="entry name" value="purA"/>
    <property type="match status" value="1"/>
</dbReference>
<evidence type="ECO:0000256" key="4">
    <source>
        <dbReference type="ARBA" id="ARBA00022741"/>
    </source>
</evidence>
<name>A0A0P6X0K0_9CHLR</name>
<dbReference type="PANTHER" id="PTHR11846:SF0">
    <property type="entry name" value="ADENYLOSUCCINATE SYNTHETASE"/>
    <property type="match status" value="1"/>
</dbReference>
<dbReference type="EMBL" id="LGCK01000007">
    <property type="protein sequence ID" value="KPL72763.1"/>
    <property type="molecule type" value="Genomic_DNA"/>
</dbReference>
<evidence type="ECO:0000256" key="6">
    <source>
        <dbReference type="ARBA" id="ARBA00022842"/>
    </source>
</evidence>
<evidence type="ECO:0000256" key="2">
    <source>
        <dbReference type="ARBA" id="ARBA00022598"/>
    </source>
</evidence>
<comment type="subunit">
    <text evidence="1 8">Homodimer.</text>
</comment>
<dbReference type="Pfam" id="PF00709">
    <property type="entry name" value="Adenylsucc_synt"/>
    <property type="match status" value="1"/>
</dbReference>
<keyword evidence="5 8" id="KW-0658">Purine biosynthesis</keyword>
<evidence type="ECO:0000256" key="9">
    <source>
        <dbReference type="PROSITE-ProRule" id="PRU10134"/>
    </source>
</evidence>
<dbReference type="InterPro" id="IPR001114">
    <property type="entry name" value="Adenylosuccinate_synthetase"/>
</dbReference>
<dbReference type="RefSeq" id="WP_062421138.1">
    <property type="nucleotide sequence ID" value="NZ_BBYA01000008.1"/>
</dbReference>
<dbReference type="GO" id="GO:0044208">
    <property type="term" value="P:'de novo' AMP biosynthetic process"/>
    <property type="evidence" value="ECO:0007669"/>
    <property type="project" value="UniProtKB-UniRule"/>
</dbReference>
<feature type="binding site" evidence="8">
    <location>
        <begin position="336"/>
        <end position="338"/>
    </location>
    <ligand>
        <name>GTP</name>
        <dbReference type="ChEBI" id="CHEBI:37565"/>
    </ligand>
</feature>
<comment type="cofactor">
    <cofactor evidence="8">
        <name>Mg(2+)</name>
        <dbReference type="ChEBI" id="CHEBI:18420"/>
    </cofactor>
    <text evidence="8">Binds 1 Mg(2+) ion per subunit.</text>
</comment>
<feature type="binding site" evidence="8">
    <location>
        <position position="13"/>
    </location>
    <ligand>
        <name>Mg(2+)</name>
        <dbReference type="ChEBI" id="CHEBI:18420"/>
    </ligand>
</feature>
<feature type="binding site" description="in other chain" evidence="8">
    <location>
        <position position="308"/>
    </location>
    <ligand>
        <name>IMP</name>
        <dbReference type="ChEBI" id="CHEBI:58053"/>
        <note>ligand shared between dimeric partners</note>
    </ligand>
</feature>
<protein>
    <recommendedName>
        <fullName evidence="8 10">Adenylosuccinate synthetase</fullName>
        <shortName evidence="8">AMPSase</shortName>
        <shortName evidence="8">AdSS</shortName>
        <ecNumber evidence="8 10">6.3.4.4</ecNumber>
    </recommendedName>
    <alternativeName>
        <fullName evidence="8">IMP--aspartate ligase</fullName>
    </alternativeName>
</protein>
<keyword evidence="8" id="KW-0963">Cytoplasm</keyword>
<evidence type="ECO:0000313" key="12">
    <source>
        <dbReference type="Proteomes" id="UP000050430"/>
    </source>
</evidence>
<dbReference type="UniPathway" id="UPA00075">
    <property type="reaction ID" value="UER00335"/>
</dbReference>
<dbReference type="FunFam" id="1.10.300.10:FF:000001">
    <property type="entry name" value="Adenylosuccinate synthetase"/>
    <property type="match status" value="1"/>
</dbReference>
<dbReference type="Gene3D" id="3.40.440.10">
    <property type="entry name" value="Adenylosuccinate Synthetase, subunit A, domain 1"/>
    <property type="match status" value="1"/>
</dbReference>
<dbReference type="OrthoDB" id="9807553at2"/>
<dbReference type="NCBIfam" id="NF002223">
    <property type="entry name" value="PRK01117.1"/>
    <property type="match status" value="1"/>
</dbReference>
<dbReference type="HAMAP" id="MF_00011">
    <property type="entry name" value="Adenylosucc_synth"/>
    <property type="match status" value="1"/>
</dbReference>
<keyword evidence="6 8" id="KW-0460">Magnesium</keyword>
<evidence type="ECO:0000256" key="10">
    <source>
        <dbReference type="RuleBase" id="RU000520"/>
    </source>
</evidence>
<dbReference type="EC" id="6.3.4.4" evidence="8 10"/>
<dbReference type="SMART" id="SM00788">
    <property type="entry name" value="Adenylsucc_synt"/>
    <property type="match status" value="1"/>
</dbReference>
<feature type="active site" description="Proton donor" evidence="8">
    <location>
        <position position="41"/>
    </location>
</feature>
<feature type="binding site" description="in other chain" evidence="8">
    <location>
        <begin position="38"/>
        <end position="41"/>
    </location>
    <ligand>
        <name>IMP</name>
        <dbReference type="ChEBI" id="CHEBI:58053"/>
        <note>ligand shared between dimeric partners</note>
    </ligand>
</feature>
<dbReference type="InterPro" id="IPR042110">
    <property type="entry name" value="Adenylosuccinate_synth_dom2"/>
</dbReference>
<evidence type="ECO:0000256" key="3">
    <source>
        <dbReference type="ARBA" id="ARBA00022723"/>
    </source>
</evidence>
<feature type="binding site" evidence="8">
    <location>
        <position position="40"/>
    </location>
    <ligand>
        <name>Mg(2+)</name>
        <dbReference type="ChEBI" id="CHEBI:18420"/>
    </ligand>
</feature>
<feature type="binding site" evidence="8">
    <location>
        <begin position="40"/>
        <end position="42"/>
    </location>
    <ligand>
        <name>GTP</name>
        <dbReference type="ChEBI" id="CHEBI:37565"/>
    </ligand>
</feature>
<feature type="binding site" evidence="8">
    <location>
        <position position="310"/>
    </location>
    <ligand>
        <name>GTP</name>
        <dbReference type="ChEBI" id="CHEBI:37565"/>
    </ligand>
</feature>
<feature type="binding site" evidence="8">
    <location>
        <begin position="304"/>
        <end position="310"/>
    </location>
    <ligand>
        <name>substrate</name>
    </ligand>
</feature>
<feature type="binding site" evidence="8">
    <location>
        <begin position="420"/>
        <end position="422"/>
    </location>
    <ligand>
        <name>GTP</name>
        <dbReference type="ChEBI" id="CHEBI:37565"/>
    </ligand>
</feature>
<reference evidence="11 12" key="1">
    <citation type="submission" date="2015-07" db="EMBL/GenBank/DDBJ databases">
        <title>Genome sequence of Leptolinea tardivitalis DSM 16556.</title>
        <authorList>
            <person name="Hemp J."/>
            <person name="Ward L.M."/>
            <person name="Pace L.A."/>
            <person name="Fischer W.W."/>
        </authorList>
    </citation>
    <scope>NUCLEOTIDE SEQUENCE [LARGE SCALE GENOMIC DNA]</scope>
    <source>
        <strain evidence="11 12">YMTK-2</strain>
    </source>
</reference>
<dbReference type="Proteomes" id="UP000050430">
    <property type="component" value="Unassembled WGS sequence"/>
</dbReference>
<dbReference type="InterPro" id="IPR033128">
    <property type="entry name" value="Adenylosuccin_syn_Lys_AS"/>
</dbReference>
<sequence>MPIHIAVGTQWGDEGKGRVVDLLSADAALVCRYNGGDNAGHTVTVGTKTFKLHLIPSGIVHSHTIGILGSGMVINPLTLLSEMDTLKKSGIEISPRRLYISPLAHLITPAHRLLDQAQDAARGKGAIGTTGRGIGPAYIDKAARRGLRAGEILDPEAFRIRVKEHFREVDIQLQRMYEKEPLDIEAMTAEWVAEASKIAPYIQDYSQLLHDTLRSGDQVLAEGAQGSLLDLDFGTYPYVTSSCTTATGVFSGLGLGIMPVDRIIGITKAFQTRVGSGPFPTELSGEMAERLRGTGANPWDEFGTTTGRPRRVGWFDAVLLKYTVAINGVNELCITKMDILSGLPEIKICTSYQLNGMGYETLPVGLSAEQLAKARPVYETLPGWTEDLTGIRKWKDLPQNAQAYIHRLQELSGVQVSLVSVGPERDQIIHLD</sequence>
<feature type="binding site" description="in other chain" evidence="8">
    <location>
        <position position="240"/>
    </location>
    <ligand>
        <name>IMP</name>
        <dbReference type="ChEBI" id="CHEBI:58053"/>
        <note>ligand shared between dimeric partners</note>
    </ligand>
</feature>
<accession>A0A0P6X0K0</accession>
<dbReference type="GO" id="GO:0046040">
    <property type="term" value="P:IMP metabolic process"/>
    <property type="evidence" value="ECO:0007669"/>
    <property type="project" value="TreeGrafter"/>
</dbReference>
<dbReference type="InterPro" id="IPR018220">
    <property type="entry name" value="Adenylosuccin_syn_GTP-bd"/>
</dbReference>
<feature type="active site" evidence="9">
    <location>
        <position position="141"/>
    </location>
</feature>
<dbReference type="GO" id="GO:0005525">
    <property type="term" value="F:GTP binding"/>
    <property type="evidence" value="ECO:0007669"/>
    <property type="project" value="UniProtKB-UniRule"/>
</dbReference>
<evidence type="ECO:0000256" key="8">
    <source>
        <dbReference type="HAMAP-Rule" id="MF_00011"/>
    </source>
</evidence>
<dbReference type="PROSITE" id="PS00513">
    <property type="entry name" value="ADENYLOSUCCIN_SYN_2"/>
    <property type="match status" value="1"/>
</dbReference>
<feature type="binding site" description="in other chain" evidence="8">
    <location>
        <position position="225"/>
    </location>
    <ligand>
        <name>IMP</name>
        <dbReference type="ChEBI" id="CHEBI:58053"/>
        <note>ligand shared between dimeric partners</note>
    </ligand>
</feature>